<dbReference type="AlphaFoldDB" id="A0AAD7BZP0"/>
<evidence type="ECO:0000313" key="3">
    <source>
        <dbReference type="Proteomes" id="UP001221142"/>
    </source>
</evidence>
<dbReference type="Pfam" id="PF00652">
    <property type="entry name" value="Ricin_B_lectin"/>
    <property type="match status" value="1"/>
</dbReference>
<gene>
    <name evidence="2" type="ORF">FB45DRAFT_707231</name>
</gene>
<dbReference type="SMART" id="SM00458">
    <property type="entry name" value="RICIN"/>
    <property type="match status" value="1"/>
</dbReference>
<dbReference type="PROSITE" id="PS50231">
    <property type="entry name" value="RICIN_B_LECTIN"/>
    <property type="match status" value="1"/>
</dbReference>
<evidence type="ECO:0000313" key="2">
    <source>
        <dbReference type="EMBL" id="KAJ7635009.1"/>
    </source>
</evidence>
<reference evidence="2" key="1">
    <citation type="submission" date="2023-03" db="EMBL/GenBank/DDBJ databases">
        <title>Massive genome expansion in bonnet fungi (Mycena s.s.) driven by repeated elements and novel gene families across ecological guilds.</title>
        <authorList>
            <consortium name="Lawrence Berkeley National Laboratory"/>
            <person name="Harder C.B."/>
            <person name="Miyauchi S."/>
            <person name="Viragh M."/>
            <person name="Kuo A."/>
            <person name="Thoen E."/>
            <person name="Andreopoulos B."/>
            <person name="Lu D."/>
            <person name="Skrede I."/>
            <person name="Drula E."/>
            <person name="Henrissat B."/>
            <person name="Morin E."/>
            <person name="Kohler A."/>
            <person name="Barry K."/>
            <person name="LaButti K."/>
            <person name="Morin E."/>
            <person name="Salamov A."/>
            <person name="Lipzen A."/>
            <person name="Mereny Z."/>
            <person name="Hegedus B."/>
            <person name="Baldrian P."/>
            <person name="Stursova M."/>
            <person name="Weitz H."/>
            <person name="Taylor A."/>
            <person name="Grigoriev I.V."/>
            <person name="Nagy L.G."/>
            <person name="Martin F."/>
            <person name="Kauserud H."/>
        </authorList>
    </citation>
    <scope>NUCLEOTIDE SEQUENCE</scope>
    <source>
        <strain evidence="2">9284</strain>
    </source>
</reference>
<proteinExistence type="predicted"/>
<feature type="non-terminal residue" evidence="2">
    <location>
        <position position="116"/>
    </location>
</feature>
<sequence length="116" mass="11618">PVTSRSAFIHPSVDAGRCLTATSSTDGTPVTISSCIPSGSASQNWSISSAGTLVLYGNKCLNVPNGATTSGTLLQISTCGTGNPNQAWTVDSTAGSISWTGKGFCMDLTKGADADG</sequence>
<dbReference type="Proteomes" id="UP001221142">
    <property type="component" value="Unassembled WGS sequence"/>
</dbReference>
<organism evidence="2 3">
    <name type="scientific">Roridomyces roridus</name>
    <dbReference type="NCBI Taxonomy" id="1738132"/>
    <lineage>
        <taxon>Eukaryota</taxon>
        <taxon>Fungi</taxon>
        <taxon>Dikarya</taxon>
        <taxon>Basidiomycota</taxon>
        <taxon>Agaricomycotina</taxon>
        <taxon>Agaricomycetes</taxon>
        <taxon>Agaricomycetidae</taxon>
        <taxon>Agaricales</taxon>
        <taxon>Marasmiineae</taxon>
        <taxon>Mycenaceae</taxon>
        <taxon>Roridomyces</taxon>
    </lineage>
</organism>
<feature type="non-terminal residue" evidence="2">
    <location>
        <position position="1"/>
    </location>
</feature>
<evidence type="ECO:0000259" key="1">
    <source>
        <dbReference type="SMART" id="SM00458"/>
    </source>
</evidence>
<protein>
    <submittedName>
        <fullName evidence="2">Ricin B lectin domain-containing protein</fullName>
    </submittedName>
</protein>
<dbReference type="Gene3D" id="2.80.10.50">
    <property type="match status" value="1"/>
</dbReference>
<comment type="caution">
    <text evidence="2">The sequence shown here is derived from an EMBL/GenBank/DDBJ whole genome shotgun (WGS) entry which is preliminary data.</text>
</comment>
<feature type="domain" description="Ricin B lectin" evidence="1">
    <location>
        <begin position="5"/>
        <end position="116"/>
    </location>
</feature>
<dbReference type="InterPro" id="IPR035992">
    <property type="entry name" value="Ricin_B-like_lectins"/>
</dbReference>
<keyword evidence="3" id="KW-1185">Reference proteome</keyword>
<name>A0AAD7BZP0_9AGAR</name>
<dbReference type="EMBL" id="JARKIF010000007">
    <property type="protein sequence ID" value="KAJ7635009.1"/>
    <property type="molecule type" value="Genomic_DNA"/>
</dbReference>
<accession>A0AAD7BZP0</accession>
<dbReference type="SUPFAM" id="SSF50370">
    <property type="entry name" value="Ricin B-like lectins"/>
    <property type="match status" value="1"/>
</dbReference>
<dbReference type="InterPro" id="IPR000772">
    <property type="entry name" value="Ricin_B_lectin"/>
</dbReference>